<keyword evidence="4 8" id="KW-0479">Metal-binding</keyword>
<dbReference type="AlphaFoldDB" id="A0A1D6J2R6"/>
<dbReference type="PANTHER" id="PTHR45904">
    <property type="entry name" value="TRNA (URACIL-5-)-METHYLTRANSFERASE"/>
    <property type="match status" value="1"/>
</dbReference>
<dbReference type="SUPFAM" id="SSF53335">
    <property type="entry name" value="S-adenosyl-L-methionine-dependent methyltransferases"/>
    <property type="match status" value="1"/>
</dbReference>
<name>A0A1D6J2R6_MAIZE</name>
<reference evidence="12" key="1">
    <citation type="submission" date="2015-12" db="EMBL/GenBank/DDBJ databases">
        <title>Update maize B73 reference genome by single molecule sequencing technologies.</title>
        <authorList>
            <consortium name="Maize Genome Sequencing Project"/>
            <person name="Ware D."/>
        </authorList>
    </citation>
    <scope>NUCLEOTIDE SEQUENCE</scope>
    <source>
        <tissue evidence="12">Seedling</tissue>
    </source>
</reference>
<evidence type="ECO:0000256" key="6">
    <source>
        <dbReference type="ARBA" id="ARBA00022833"/>
    </source>
</evidence>
<evidence type="ECO:0000256" key="8">
    <source>
        <dbReference type="PROSITE-ProRule" id="PRU00723"/>
    </source>
</evidence>
<dbReference type="CDD" id="cd02440">
    <property type="entry name" value="AdoMet_MTases"/>
    <property type="match status" value="1"/>
</dbReference>
<dbReference type="InterPro" id="IPR045850">
    <property type="entry name" value="TRM2_met"/>
</dbReference>
<feature type="binding site" evidence="9">
    <location>
        <position position="468"/>
    </location>
    <ligand>
        <name>S-adenosyl-L-methionine</name>
        <dbReference type="ChEBI" id="CHEBI:59789"/>
    </ligand>
</feature>
<dbReference type="GO" id="GO:0008173">
    <property type="term" value="F:RNA methyltransferase activity"/>
    <property type="evidence" value="ECO:0007669"/>
    <property type="project" value="InterPro"/>
</dbReference>
<feature type="compositionally biased region" description="Pro residues" evidence="10">
    <location>
        <begin position="1"/>
        <end position="11"/>
    </location>
</feature>
<dbReference type="InterPro" id="IPR025714">
    <property type="entry name" value="Methyltranfer_dom"/>
</dbReference>
<keyword evidence="7" id="KW-0238">DNA-binding</keyword>
<evidence type="ECO:0000256" key="3">
    <source>
        <dbReference type="ARBA" id="ARBA00022691"/>
    </source>
</evidence>
<keyword evidence="11" id="KW-0472">Membrane</keyword>
<feature type="zinc finger region" description="C3H1-type" evidence="8">
    <location>
        <begin position="55"/>
        <end position="87"/>
    </location>
</feature>
<keyword evidence="11" id="KW-0812">Transmembrane</keyword>
<dbReference type="GO" id="GO:0032259">
    <property type="term" value="P:methylation"/>
    <property type="evidence" value="ECO:0007669"/>
    <property type="project" value="UniProtKB-KW"/>
</dbReference>
<evidence type="ECO:0000256" key="11">
    <source>
        <dbReference type="SAM" id="Phobius"/>
    </source>
</evidence>
<protein>
    <submittedName>
        <fullName evidence="12">Zinc finger CCCH domain-containing protein 24</fullName>
    </submittedName>
</protein>
<dbReference type="EMBL" id="CM000786">
    <property type="protein sequence ID" value="AQK42340.1"/>
    <property type="molecule type" value="Genomic_DNA"/>
</dbReference>
<evidence type="ECO:0000256" key="10">
    <source>
        <dbReference type="SAM" id="MobiDB-lite"/>
    </source>
</evidence>
<feature type="compositionally biased region" description="Basic and acidic residues" evidence="10">
    <location>
        <begin position="14"/>
        <end position="23"/>
    </location>
</feature>
<dbReference type="Pfam" id="PF00642">
    <property type="entry name" value="zf-CCCH"/>
    <property type="match status" value="1"/>
</dbReference>
<comment type="similarity">
    <text evidence="9">Belongs to the class I-like SAM-binding methyltransferase superfamily. RNA M5U methyltransferase family.</text>
</comment>
<dbReference type="PROSITE" id="PS51687">
    <property type="entry name" value="SAM_MT_RNA_M5U"/>
    <property type="match status" value="1"/>
</dbReference>
<feature type="region of interest" description="Disordered" evidence="10">
    <location>
        <begin position="1"/>
        <end position="51"/>
    </location>
</feature>
<dbReference type="GO" id="GO:0006396">
    <property type="term" value="P:RNA processing"/>
    <property type="evidence" value="ECO:0007669"/>
    <property type="project" value="InterPro"/>
</dbReference>
<feature type="region of interest" description="Disordered" evidence="10">
    <location>
        <begin position="714"/>
        <end position="747"/>
    </location>
</feature>
<keyword evidence="6 8" id="KW-0862">Zinc</keyword>
<gene>
    <name evidence="12" type="ORF">ZEAMMB73_Zm00001d024928</name>
</gene>
<feature type="region of interest" description="Disordered" evidence="10">
    <location>
        <begin position="538"/>
        <end position="568"/>
    </location>
</feature>
<dbReference type="InterPro" id="IPR000571">
    <property type="entry name" value="Znf_CCCH"/>
</dbReference>
<evidence type="ECO:0000256" key="4">
    <source>
        <dbReference type="ARBA" id="ARBA00022723"/>
    </source>
</evidence>
<dbReference type="PROSITE" id="PS50103">
    <property type="entry name" value="ZF_C3H1"/>
    <property type="match status" value="1"/>
</dbReference>
<evidence type="ECO:0000313" key="12">
    <source>
        <dbReference type="EMBL" id="AQK42340.1"/>
    </source>
</evidence>
<dbReference type="GO" id="GO:0008270">
    <property type="term" value="F:zinc ion binding"/>
    <property type="evidence" value="ECO:0007669"/>
    <property type="project" value="UniProtKB-KW"/>
</dbReference>
<dbReference type="ExpressionAtlas" id="A0A1D6J2R6">
    <property type="expression patterns" value="baseline and differential"/>
</dbReference>
<dbReference type="SUPFAM" id="SSF90229">
    <property type="entry name" value="CCCH zinc finger"/>
    <property type="match status" value="1"/>
</dbReference>
<organism evidence="12">
    <name type="scientific">Zea mays</name>
    <name type="common">Maize</name>
    <dbReference type="NCBI Taxonomy" id="4577"/>
    <lineage>
        <taxon>Eukaryota</taxon>
        <taxon>Viridiplantae</taxon>
        <taxon>Streptophyta</taxon>
        <taxon>Embryophyta</taxon>
        <taxon>Tracheophyta</taxon>
        <taxon>Spermatophyta</taxon>
        <taxon>Magnoliopsida</taxon>
        <taxon>Liliopsida</taxon>
        <taxon>Poales</taxon>
        <taxon>Poaceae</taxon>
        <taxon>PACMAD clade</taxon>
        <taxon>Panicoideae</taxon>
        <taxon>Andropogonodae</taxon>
        <taxon>Andropogoneae</taxon>
        <taxon>Tripsacinae</taxon>
        <taxon>Zea</taxon>
    </lineage>
</organism>
<keyword evidence="11" id="KW-1133">Transmembrane helix</keyword>
<dbReference type="InterPro" id="IPR029063">
    <property type="entry name" value="SAM-dependent_MTases_sf"/>
</dbReference>
<evidence type="ECO:0000256" key="7">
    <source>
        <dbReference type="ARBA" id="ARBA00023125"/>
    </source>
</evidence>
<dbReference type="InterPro" id="IPR036855">
    <property type="entry name" value="Znf_CCCH_sf"/>
</dbReference>
<feature type="binding site" evidence="9">
    <location>
        <position position="418"/>
    </location>
    <ligand>
        <name>S-adenosyl-L-methionine</name>
        <dbReference type="ChEBI" id="CHEBI:59789"/>
    </ligand>
</feature>
<feature type="binding site" evidence="9">
    <location>
        <position position="637"/>
    </location>
    <ligand>
        <name>S-adenosyl-L-methionine</name>
        <dbReference type="ChEBI" id="CHEBI:59789"/>
    </ligand>
</feature>
<feature type="transmembrane region" description="Helical" evidence="11">
    <location>
        <begin position="210"/>
        <end position="230"/>
    </location>
</feature>
<dbReference type="InterPro" id="IPR010280">
    <property type="entry name" value="U5_MeTrfase_fam"/>
</dbReference>
<evidence type="ECO:0000256" key="2">
    <source>
        <dbReference type="ARBA" id="ARBA00022679"/>
    </source>
</evidence>
<feature type="active site" description="Nucleophile" evidence="9">
    <location>
        <position position="697"/>
    </location>
</feature>
<dbReference type="PANTHER" id="PTHR45904:SF2">
    <property type="entry name" value="TRNA (URACIL-5-)-METHYLTRANSFERASE HOMOLOG A"/>
    <property type="match status" value="1"/>
</dbReference>
<evidence type="ECO:0000256" key="1">
    <source>
        <dbReference type="ARBA" id="ARBA00022603"/>
    </source>
</evidence>
<keyword evidence="2 9" id="KW-0808">Transferase</keyword>
<feature type="transmembrane region" description="Helical" evidence="11">
    <location>
        <begin position="160"/>
        <end position="181"/>
    </location>
</feature>
<sequence>MEDVLTPPPQPELVGEKRKRDETSLDASIEDAPAAPASTGGAEDAAGSDVARHPMWKTSLCSYFRRRGAGAEECSHGESCRYAHTEEELRPRPDGTWDPTSDRAKKLRKVAAEAQEEAEEEVTVDEQSLEKCLVGLPMGWTADRLKPFLQDQASSTSAEFLLVLGFIGQCLVLLNLVLCIARRLAMLGKLAHLPFPILIGFLNQRKSLNWMHLIMAFARAFCALPLGYSLEGKKTVGFMLGNFREGVTAVEEPVNCPNVSEISCKYAQMFQDFLQPSSFPLWSRIDNSGFWRQLTVREGRCPAEAVVSQNAESQISEVMLIVQVCSTGVDEALMKEEFDKLSAILIQGAATCSPPLPLTTIVVQDHKGISNAAPTDCPLIPLLVPKGDQLDGTTEDKIRIHDHISNLKFSLSPTAFFQVNTLAAERLYTLAGDWANLNSDTLLFDVCCGTGTIGLTLAQHVGMVVGIEMNESAVSNACRNALVNGIKNCRFVCGKAEDVMGPLLTEYLGSPQQQAAASKSNSEIDDASKNEDTIGCASYDGENIDSSKQRNDNAEGQQPMGASVDHPTCASEVDENNVASGEQNCGEASLVNDKPIETASDNSLEQGKACKDGSSSPNNNVLAANACQFKNVVAIVDSPRVGLRPTIQSIFIGDQGIEDASTYSTSSIKFTRRICSEVFAAALLNCDRGSDVRYVSCNPDSLVANAIELCTPTSEKQEKNKGNRGWRSMSSAGLARQRTKSMPNSEPFIPKRAMAVDLFPHTPHCEMVMLFER</sequence>
<proteinExistence type="inferred from homology"/>
<keyword evidence="1 9" id="KW-0489">Methyltransferase</keyword>
<keyword evidence="3 9" id="KW-0949">S-adenosyl-L-methionine</keyword>
<keyword evidence="5 8" id="KW-0863">Zinc-finger</keyword>
<dbReference type="SMART" id="SM00356">
    <property type="entry name" value="ZnF_C3H1"/>
    <property type="match status" value="1"/>
</dbReference>
<dbReference type="GO" id="GO:0003677">
    <property type="term" value="F:DNA binding"/>
    <property type="evidence" value="ECO:0007669"/>
    <property type="project" value="UniProtKB-KW"/>
</dbReference>
<evidence type="ECO:0000256" key="9">
    <source>
        <dbReference type="PROSITE-ProRule" id="PRU01024"/>
    </source>
</evidence>
<accession>A0A1D6J2R6</accession>
<comment type="caution">
    <text evidence="9">Lacks conserved residue(s) required for the propagation of feature annotation.</text>
</comment>
<dbReference type="Gene3D" id="4.10.1000.10">
    <property type="entry name" value="Zinc finger, CCCH-type"/>
    <property type="match status" value="1"/>
</dbReference>
<dbReference type="Pfam" id="PF13847">
    <property type="entry name" value="Methyltransf_31"/>
    <property type="match status" value="1"/>
</dbReference>
<evidence type="ECO:0000256" key="5">
    <source>
        <dbReference type="ARBA" id="ARBA00022771"/>
    </source>
</evidence>
<dbReference type="Gene3D" id="3.40.50.150">
    <property type="entry name" value="Vaccinia Virus protein VP39"/>
    <property type="match status" value="2"/>
</dbReference>